<evidence type="ECO:0000259" key="4">
    <source>
        <dbReference type="Pfam" id="PF13458"/>
    </source>
</evidence>
<dbReference type="Proteomes" id="UP000588051">
    <property type="component" value="Unassembled WGS sequence"/>
</dbReference>
<evidence type="ECO:0000313" key="5">
    <source>
        <dbReference type="EMBL" id="NVO78804.1"/>
    </source>
</evidence>
<comment type="caution">
    <text evidence="5">The sequence shown here is derived from an EMBL/GenBank/DDBJ whole genome shotgun (WGS) entry which is preliminary data.</text>
</comment>
<accession>A0A850QQZ1</accession>
<dbReference type="RefSeq" id="WP_176804338.1">
    <property type="nucleotide sequence ID" value="NZ_JABXYJ010000007.1"/>
</dbReference>
<keyword evidence="6" id="KW-1185">Reference proteome</keyword>
<dbReference type="PANTHER" id="PTHR47235:SF1">
    <property type="entry name" value="BLR6548 PROTEIN"/>
    <property type="match status" value="1"/>
</dbReference>
<evidence type="ECO:0000256" key="3">
    <source>
        <dbReference type="SAM" id="SignalP"/>
    </source>
</evidence>
<dbReference type="AlphaFoldDB" id="A0A850QQZ1"/>
<dbReference type="PANTHER" id="PTHR47235">
    <property type="entry name" value="BLR6548 PROTEIN"/>
    <property type="match status" value="1"/>
</dbReference>
<comment type="similarity">
    <text evidence="1">Belongs to the leucine-binding protein family.</text>
</comment>
<evidence type="ECO:0000256" key="1">
    <source>
        <dbReference type="ARBA" id="ARBA00010062"/>
    </source>
</evidence>
<sequence length="374" mass="40674">MRLLSRQLIAFIIVLSNFLTAFATAQDNPIIIGQAIDLSGPNGSIGRDYVAGITTYFDSLNVSGGINGRRIKYLVRDDQGNPAQSAKVASDLLEKDKAEYLLGGIGAAVTDAVINAPKFIQSGQTLFAPLIGSVKNYGNRVLFWRPSPEQEMQYIFSYFDKLGIKSVGIAVQENSLNQDMFQYVSNEVKKRKMQMSGIVHITGTPADVDRESAVLANANPNIVIVVADTLGTGLFLKEFRKHAPRTFVAGMSLTNLDTLAEVAGPKNLEWTVFSQVVPNPQGKKSIIQLDHNNMMKKFRDEDLSALTFEGFVVAKTLVKGIHLSKAGRDGLQTLAAQKGTMDLGGILLTPGDGTYRMSSYVDIALFRKGGGLMF</sequence>
<protein>
    <submittedName>
        <fullName evidence="5">ABC transporter substrate-binding protein</fullName>
    </submittedName>
</protein>
<dbReference type="Gene3D" id="3.40.50.2300">
    <property type="match status" value="2"/>
</dbReference>
<evidence type="ECO:0000256" key="2">
    <source>
        <dbReference type="ARBA" id="ARBA00022729"/>
    </source>
</evidence>
<feature type="domain" description="Leucine-binding protein" evidence="4">
    <location>
        <begin position="29"/>
        <end position="337"/>
    </location>
</feature>
<gene>
    <name evidence="5" type="ORF">HV832_13270</name>
</gene>
<organism evidence="5 6">
    <name type="scientific">Undibacterium oligocarboniphilum</name>
    <dbReference type="NCBI Taxonomy" id="666702"/>
    <lineage>
        <taxon>Bacteria</taxon>
        <taxon>Pseudomonadati</taxon>
        <taxon>Pseudomonadota</taxon>
        <taxon>Betaproteobacteria</taxon>
        <taxon>Burkholderiales</taxon>
        <taxon>Oxalobacteraceae</taxon>
        <taxon>Undibacterium</taxon>
    </lineage>
</organism>
<feature type="signal peptide" evidence="3">
    <location>
        <begin position="1"/>
        <end position="25"/>
    </location>
</feature>
<dbReference type="Pfam" id="PF13458">
    <property type="entry name" value="Peripla_BP_6"/>
    <property type="match status" value="1"/>
</dbReference>
<name>A0A850QQZ1_9BURK</name>
<dbReference type="SUPFAM" id="SSF53822">
    <property type="entry name" value="Periplasmic binding protein-like I"/>
    <property type="match status" value="1"/>
</dbReference>
<dbReference type="InterPro" id="IPR028081">
    <property type="entry name" value="Leu-bd"/>
</dbReference>
<dbReference type="EMBL" id="JABXYJ010000007">
    <property type="protein sequence ID" value="NVO78804.1"/>
    <property type="molecule type" value="Genomic_DNA"/>
</dbReference>
<feature type="chain" id="PRO_5032873581" evidence="3">
    <location>
        <begin position="26"/>
        <end position="374"/>
    </location>
</feature>
<dbReference type="InterPro" id="IPR028082">
    <property type="entry name" value="Peripla_BP_I"/>
</dbReference>
<keyword evidence="2 3" id="KW-0732">Signal</keyword>
<reference evidence="5 6" key="1">
    <citation type="submission" date="2020-06" db="EMBL/GenBank/DDBJ databases">
        <authorList>
            <person name="Qiu C."/>
            <person name="Liu Z."/>
        </authorList>
    </citation>
    <scope>NUCLEOTIDE SEQUENCE [LARGE SCALE GENOMIC DNA]</scope>
    <source>
        <strain evidence="5 6">EM 1</strain>
    </source>
</reference>
<evidence type="ECO:0000313" key="6">
    <source>
        <dbReference type="Proteomes" id="UP000588051"/>
    </source>
</evidence>
<proteinExistence type="inferred from homology"/>